<gene>
    <name evidence="1" type="ORF">CVT25_011947</name>
</gene>
<dbReference type="InterPro" id="IPR036396">
    <property type="entry name" value="Cyt_P450_sf"/>
</dbReference>
<dbReference type="GO" id="GO:0020037">
    <property type="term" value="F:heme binding"/>
    <property type="evidence" value="ECO:0007669"/>
    <property type="project" value="InterPro"/>
</dbReference>
<dbReference type="OrthoDB" id="1844152at2759"/>
<evidence type="ECO:0000313" key="2">
    <source>
        <dbReference type="Proteomes" id="UP000283269"/>
    </source>
</evidence>
<dbReference type="EMBL" id="NHYD01000860">
    <property type="protein sequence ID" value="PPQ93071.1"/>
    <property type="molecule type" value="Genomic_DNA"/>
</dbReference>
<keyword evidence="2" id="KW-1185">Reference proteome</keyword>
<dbReference type="SUPFAM" id="SSF48264">
    <property type="entry name" value="Cytochrome P450"/>
    <property type="match status" value="1"/>
</dbReference>
<dbReference type="GO" id="GO:0016705">
    <property type="term" value="F:oxidoreductase activity, acting on paired donors, with incorporation or reduction of molecular oxygen"/>
    <property type="evidence" value="ECO:0007669"/>
    <property type="project" value="InterPro"/>
</dbReference>
<sequence length="105" mass="11819">MTTALYQLSLNQIREEVRLVARIATAPLYEPIPPSPHPLTPYSYHGQCHPDGVVFSDGTVLLKNTTITVNVYSRHNDENIYPNARTLASDMNDLPSYLYSGQTQR</sequence>
<dbReference type="GO" id="GO:0004497">
    <property type="term" value="F:monooxygenase activity"/>
    <property type="evidence" value="ECO:0007669"/>
    <property type="project" value="InterPro"/>
</dbReference>
<dbReference type="AlphaFoldDB" id="A0A409XQT4"/>
<protein>
    <submittedName>
        <fullName evidence="1">Uncharacterized protein</fullName>
    </submittedName>
</protein>
<organism evidence="1 2">
    <name type="scientific">Psilocybe cyanescens</name>
    <dbReference type="NCBI Taxonomy" id="93625"/>
    <lineage>
        <taxon>Eukaryota</taxon>
        <taxon>Fungi</taxon>
        <taxon>Dikarya</taxon>
        <taxon>Basidiomycota</taxon>
        <taxon>Agaricomycotina</taxon>
        <taxon>Agaricomycetes</taxon>
        <taxon>Agaricomycetidae</taxon>
        <taxon>Agaricales</taxon>
        <taxon>Agaricineae</taxon>
        <taxon>Strophariaceae</taxon>
        <taxon>Psilocybe</taxon>
    </lineage>
</organism>
<comment type="caution">
    <text evidence="1">The sequence shown here is derived from an EMBL/GenBank/DDBJ whole genome shotgun (WGS) entry which is preliminary data.</text>
</comment>
<evidence type="ECO:0000313" key="1">
    <source>
        <dbReference type="EMBL" id="PPQ93071.1"/>
    </source>
</evidence>
<accession>A0A409XQT4</accession>
<dbReference type="Proteomes" id="UP000283269">
    <property type="component" value="Unassembled WGS sequence"/>
</dbReference>
<proteinExistence type="predicted"/>
<dbReference type="GO" id="GO:0005506">
    <property type="term" value="F:iron ion binding"/>
    <property type="evidence" value="ECO:0007669"/>
    <property type="project" value="InterPro"/>
</dbReference>
<name>A0A409XQT4_PSICY</name>
<reference evidence="1 2" key="1">
    <citation type="journal article" date="2018" name="Evol. Lett.">
        <title>Horizontal gene cluster transfer increased hallucinogenic mushroom diversity.</title>
        <authorList>
            <person name="Reynolds H.T."/>
            <person name="Vijayakumar V."/>
            <person name="Gluck-Thaler E."/>
            <person name="Korotkin H.B."/>
            <person name="Matheny P.B."/>
            <person name="Slot J.C."/>
        </authorList>
    </citation>
    <scope>NUCLEOTIDE SEQUENCE [LARGE SCALE GENOMIC DNA]</scope>
    <source>
        <strain evidence="1 2">2631</strain>
    </source>
</reference>
<dbReference type="InParanoid" id="A0A409XQT4"/>